<sequence>MDVGLTDRRVLVTGATGGIGRALTRAFAAEGARVAVAYHRDQAAAQAAVRESGGEQRALAVRYDLADPACGDTAVGAVTDRWGGLDVLVANAIRPPTFRPGAASFEDVPVADWLPFVQDNLGRTVATVQAAVGAMRRGGWGRIVLISTHLVRQGAAGREFYTATKAALHGLASSLAWDVGRDGILVNVVAPGLTLTDRVAAMPRQVRAREAAATPSGRLTTPEEVARAVLFLGSALNGNITGEVLTVAGGH</sequence>
<name>A0A246RS56_9ACTN</name>
<gene>
    <name evidence="3" type="ORF">B5D80_03305</name>
</gene>
<keyword evidence="2" id="KW-0560">Oxidoreductase</keyword>
<dbReference type="FunFam" id="3.40.50.720:FF:000173">
    <property type="entry name" value="3-oxoacyl-[acyl-carrier protein] reductase"/>
    <property type="match status" value="1"/>
</dbReference>
<protein>
    <submittedName>
        <fullName evidence="3">Short-chain dehydrogenase</fullName>
    </submittedName>
</protein>
<dbReference type="Pfam" id="PF13561">
    <property type="entry name" value="adh_short_C2"/>
    <property type="match status" value="1"/>
</dbReference>
<accession>A0A246RS56</accession>
<dbReference type="PANTHER" id="PTHR42879:SF2">
    <property type="entry name" value="3-OXOACYL-[ACYL-CARRIER-PROTEIN] REDUCTASE FABG"/>
    <property type="match status" value="1"/>
</dbReference>
<evidence type="ECO:0000313" key="4">
    <source>
        <dbReference type="Proteomes" id="UP000197174"/>
    </source>
</evidence>
<dbReference type="RefSeq" id="WP_088642269.1">
    <property type="nucleotide sequence ID" value="NZ_JBFBBH010000022.1"/>
</dbReference>
<evidence type="ECO:0000256" key="2">
    <source>
        <dbReference type="ARBA" id="ARBA00023002"/>
    </source>
</evidence>
<proteinExistence type="inferred from homology"/>
<dbReference type="SUPFAM" id="SSF51735">
    <property type="entry name" value="NAD(P)-binding Rossmann-fold domains"/>
    <property type="match status" value="1"/>
</dbReference>
<dbReference type="OrthoDB" id="286404at2"/>
<dbReference type="PRINTS" id="PR00081">
    <property type="entry name" value="GDHRDH"/>
</dbReference>
<dbReference type="InterPro" id="IPR036291">
    <property type="entry name" value="NAD(P)-bd_dom_sf"/>
</dbReference>
<dbReference type="InterPro" id="IPR002347">
    <property type="entry name" value="SDR_fam"/>
</dbReference>
<dbReference type="Proteomes" id="UP000197174">
    <property type="component" value="Unassembled WGS sequence"/>
</dbReference>
<evidence type="ECO:0000313" key="3">
    <source>
        <dbReference type="EMBL" id="OWV11952.1"/>
    </source>
</evidence>
<dbReference type="GO" id="GO:0016491">
    <property type="term" value="F:oxidoreductase activity"/>
    <property type="evidence" value="ECO:0007669"/>
    <property type="project" value="UniProtKB-KW"/>
</dbReference>
<dbReference type="AlphaFoldDB" id="A0A246RS56"/>
<comment type="similarity">
    <text evidence="1">Belongs to the short-chain dehydrogenases/reductases (SDR) family.</text>
</comment>
<dbReference type="CDD" id="cd05233">
    <property type="entry name" value="SDR_c"/>
    <property type="match status" value="1"/>
</dbReference>
<reference evidence="3 4" key="1">
    <citation type="submission" date="2017-03" db="EMBL/GenBank/DDBJ databases">
        <title>Whole genome sequence of Micromonospora wenchangensis, isolated from mangrove soil.</title>
        <authorList>
            <person name="Yang H."/>
        </authorList>
    </citation>
    <scope>NUCLEOTIDE SEQUENCE [LARGE SCALE GENOMIC DNA]</scope>
    <source>
        <strain evidence="3 4">CCTCC AA 2012002</strain>
    </source>
</reference>
<dbReference type="EMBL" id="MZMV01000004">
    <property type="protein sequence ID" value="OWV11952.1"/>
    <property type="molecule type" value="Genomic_DNA"/>
</dbReference>
<dbReference type="Gene3D" id="3.40.50.720">
    <property type="entry name" value="NAD(P)-binding Rossmann-like Domain"/>
    <property type="match status" value="1"/>
</dbReference>
<evidence type="ECO:0000256" key="1">
    <source>
        <dbReference type="ARBA" id="ARBA00006484"/>
    </source>
</evidence>
<organism evidence="3 4">
    <name type="scientific">Micromonospora wenchangensis</name>
    <dbReference type="NCBI Taxonomy" id="1185415"/>
    <lineage>
        <taxon>Bacteria</taxon>
        <taxon>Bacillati</taxon>
        <taxon>Actinomycetota</taxon>
        <taxon>Actinomycetes</taxon>
        <taxon>Micromonosporales</taxon>
        <taxon>Micromonosporaceae</taxon>
        <taxon>Micromonospora</taxon>
    </lineage>
</organism>
<comment type="caution">
    <text evidence="3">The sequence shown here is derived from an EMBL/GenBank/DDBJ whole genome shotgun (WGS) entry which is preliminary data.</text>
</comment>
<dbReference type="InterPro" id="IPR050259">
    <property type="entry name" value="SDR"/>
</dbReference>
<keyword evidence="4" id="KW-1185">Reference proteome</keyword>
<dbReference type="PANTHER" id="PTHR42879">
    <property type="entry name" value="3-OXOACYL-(ACYL-CARRIER-PROTEIN) REDUCTASE"/>
    <property type="match status" value="1"/>
</dbReference>